<protein>
    <submittedName>
        <fullName evidence="1">WAT1-related protein</fullName>
    </submittedName>
</protein>
<accession>A0ACB8LJK7</accession>
<evidence type="ECO:0000313" key="1">
    <source>
        <dbReference type="EMBL" id="KAH9773443.1"/>
    </source>
</evidence>
<evidence type="ECO:0000313" key="2">
    <source>
        <dbReference type="Proteomes" id="UP000829398"/>
    </source>
</evidence>
<proteinExistence type="predicted"/>
<reference evidence="2" key="1">
    <citation type="journal article" date="2023" name="Hortic. Res.">
        <title>A chromosome-level phased genome enabling allele-level studies in sweet orange: a case study on citrus Huanglongbing tolerance.</title>
        <authorList>
            <person name="Wu B."/>
            <person name="Yu Q."/>
            <person name="Deng Z."/>
            <person name="Duan Y."/>
            <person name="Luo F."/>
            <person name="Gmitter F. Jr."/>
        </authorList>
    </citation>
    <scope>NUCLEOTIDE SEQUENCE [LARGE SCALE GENOMIC DNA]</scope>
    <source>
        <strain evidence="2">cv. Valencia</strain>
    </source>
</reference>
<comment type="caution">
    <text evidence="1">The sequence shown here is derived from an EMBL/GenBank/DDBJ whole genome shotgun (WGS) entry which is preliminary data.</text>
</comment>
<dbReference type="Proteomes" id="UP000829398">
    <property type="component" value="Chromosome 4"/>
</dbReference>
<dbReference type="EMBL" id="CM039173">
    <property type="protein sequence ID" value="KAH9773443.1"/>
    <property type="molecule type" value="Genomic_DNA"/>
</dbReference>
<gene>
    <name evidence="1" type="ORF">KPL71_013324</name>
</gene>
<sequence>MEEEMVPFTLMVIMEGCTIGLTIVTKTAMNGGMSPFVFIAYTNALGSILLLPYSFFFHHRGSEAVAGGRIEQPLFTLPLMLRFFFLGLTGVAISQNLAFFGLYYSSPIVVCVMGLLIPAISFLLSIITRTTKLDWRSSSIRVKVIGTLISIMGAIYVQVYRGPFIRKAASDDKLEAKINPPLLIFYSTPDRWVLGSTLLAASSLSVCVWNIIQVGTIKQYPQVMKVVSFYSLAGTIQCSIFSLIMERNINAWKLKLNMELLLIIITAIFGSVIRSTVHVSCAKMKGHLYVPMFKPFGIVFATAFGLTFFTNSLHYGSVIGAVITGMGYYTVTWGNIREDELLRKGHNSKDAADDQKVPLLQEDSQV</sequence>
<organism evidence="1 2">
    <name type="scientific">Citrus sinensis</name>
    <name type="common">Sweet orange</name>
    <name type="synonym">Citrus aurantium var. sinensis</name>
    <dbReference type="NCBI Taxonomy" id="2711"/>
    <lineage>
        <taxon>Eukaryota</taxon>
        <taxon>Viridiplantae</taxon>
        <taxon>Streptophyta</taxon>
        <taxon>Embryophyta</taxon>
        <taxon>Tracheophyta</taxon>
        <taxon>Spermatophyta</taxon>
        <taxon>Magnoliopsida</taxon>
        <taxon>eudicotyledons</taxon>
        <taxon>Gunneridae</taxon>
        <taxon>Pentapetalae</taxon>
        <taxon>rosids</taxon>
        <taxon>malvids</taxon>
        <taxon>Sapindales</taxon>
        <taxon>Rutaceae</taxon>
        <taxon>Aurantioideae</taxon>
        <taxon>Citrus</taxon>
    </lineage>
</organism>
<keyword evidence="2" id="KW-1185">Reference proteome</keyword>
<name>A0ACB8LJK7_CITSI</name>